<evidence type="ECO:0000313" key="1">
    <source>
        <dbReference type="EMBL" id="KAL0576657.1"/>
    </source>
</evidence>
<accession>A0ABR3FMK8</accession>
<proteinExistence type="predicted"/>
<evidence type="ECO:0000313" key="2">
    <source>
        <dbReference type="Proteomes" id="UP001465976"/>
    </source>
</evidence>
<sequence length="87" mass="10293">MCNYESEGNRFGCGHYVKTRNTNKIDCMRPDCALSVRHPRGCSSPQCNQHYGPDRAERILAQFEQWCQSCQWFIEKHEERRLRAGNR</sequence>
<dbReference type="EMBL" id="JBAHYK010000209">
    <property type="protein sequence ID" value="KAL0576657.1"/>
    <property type="molecule type" value="Genomic_DNA"/>
</dbReference>
<organism evidence="1 2">
    <name type="scientific">Marasmius crinis-equi</name>
    <dbReference type="NCBI Taxonomy" id="585013"/>
    <lineage>
        <taxon>Eukaryota</taxon>
        <taxon>Fungi</taxon>
        <taxon>Dikarya</taxon>
        <taxon>Basidiomycota</taxon>
        <taxon>Agaricomycotina</taxon>
        <taxon>Agaricomycetes</taxon>
        <taxon>Agaricomycetidae</taxon>
        <taxon>Agaricales</taxon>
        <taxon>Marasmiineae</taxon>
        <taxon>Marasmiaceae</taxon>
        <taxon>Marasmius</taxon>
    </lineage>
</organism>
<protein>
    <submittedName>
        <fullName evidence="1">Uncharacterized protein</fullName>
    </submittedName>
</protein>
<dbReference type="Proteomes" id="UP001465976">
    <property type="component" value="Unassembled WGS sequence"/>
</dbReference>
<name>A0ABR3FMK8_9AGAR</name>
<gene>
    <name evidence="1" type="ORF">V5O48_005317</name>
</gene>
<keyword evidence="2" id="KW-1185">Reference proteome</keyword>
<reference evidence="1 2" key="1">
    <citation type="submission" date="2024-02" db="EMBL/GenBank/DDBJ databases">
        <title>A draft genome for the cacao thread blight pathogen Marasmius crinis-equi.</title>
        <authorList>
            <person name="Cohen S.P."/>
            <person name="Baruah I.K."/>
            <person name="Amoako-Attah I."/>
            <person name="Bukari Y."/>
            <person name="Meinhardt L.W."/>
            <person name="Bailey B.A."/>
        </authorList>
    </citation>
    <scope>NUCLEOTIDE SEQUENCE [LARGE SCALE GENOMIC DNA]</scope>
    <source>
        <strain evidence="1 2">GH-76</strain>
    </source>
</reference>
<comment type="caution">
    <text evidence="1">The sequence shown here is derived from an EMBL/GenBank/DDBJ whole genome shotgun (WGS) entry which is preliminary data.</text>
</comment>